<protein>
    <submittedName>
        <fullName evidence="1">Uncharacterized protein</fullName>
    </submittedName>
</protein>
<gene>
    <name evidence="1" type="ORF">SCLCIDRAFT_82856</name>
</gene>
<dbReference type="HOGENOM" id="CLU_174975_0_0_1"/>
<accession>A0A0C3E4T8</accession>
<reference evidence="1 2" key="1">
    <citation type="submission" date="2014-04" db="EMBL/GenBank/DDBJ databases">
        <authorList>
            <consortium name="DOE Joint Genome Institute"/>
            <person name="Kuo A."/>
            <person name="Kohler A."/>
            <person name="Nagy L.G."/>
            <person name="Floudas D."/>
            <person name="Copeland A."/>
            <person name="Barry K.W."/>
            <person name="Cichocki N."/>
            <person name="Veneault-Fourrey C."/>
            <person name="LaButti K."/>
            <person name="Lindquist E.A."/>
            <person name="Lipzen A."/>
            <person name="Lundell T."/>
            <person name="Morin E."/>
            <person name="Murat C."/>
            <person name="Sun H."/>
            <person name="Tunlid A."/>
            <person name="Henrissat B."/>
            <person name="Grigoriev I.V."/>
            <person name="Hibbett D.S."/>
            <person name="Martin F."/>
            <person name="Nordberg H.P."/>
            <person name="Cantor M.N."/>
            <person name="Hua S.X."/>
        </authorList>
    </citation>
    <scope>NUCLEOTIDE SEQUENCE [LARGE SCALE GENOMIC DNA]</scope>
    <source>
        <strain evidence="1 2">Foug A</strain>
    </source>
</reference>
<dbReference type="EMBL" id="KN822038">
    <property type="protein sequence ID" value="KIM63041.1"/>
    <property type="molecule type" value="Genomic_DNA"/>
</dbReference>
<proteinExistence type="predicted"/>
<feature type="non-terminal residue" evidence="1">
    <location>
        <position position="1"/>
    </location>
</feature>
<reference evidence="2" key="2">
    <citation type="submission" date="2015-01" db="EMBL/GenBank/DDBJ databases">
        <title>Evolutionary Origins and Diversification of the Mycorrhizal Mutualists.</title>
        <authorList>
            <consortium name="DOE Joint Genome Institute"/>
            <consortium name="Mycorrhizal Genomics Consortium"/>
            <person name="Kohler A."/>
            <person name="Kuo A."/>
            <person name="Nagy L.G."/>
            <person name="Floudas D."/>
            <person name="Copeland A."/>
            <person name="Barry K.W."/>
            <person name="Cichocki N."/>
            <person name="Veneault-Fourrey C."/>
            <person name="LaButti K."/>
            <person name="Lindquist E.A."/>
            <person name="Lipzen A."/>
            <person name="Lundell T."/>
            <person name="Morin E."/>
            <person name="Murat C."/>
            <person name="Riley R."/>
            <person name="Ohm R."/>
            <person name="Sun H."/>
            <person name="Tunlid A."/>
            <person name="Henrissat B."/>
            <person name="Grigoriev I.V."/>
            <person name="Hibbett D.S."/>
            <person name="Martin F."/>
        </authorList>
    </citation>
    <scope>NUCLEOTIDE SEQUENCE [LARGE SCALE GENOMIC DNA]</scope>
    <source>
        <strain evidence="2">Foug A</strain>
    </source>
</reference>
<keyword evidence="2" id="KW-1185">Reference proteome</keyword>
<feature type="non-terminal residue" evidence="1">
    <location>
        <position position="106"/>
    </location>
</feature>
<dbReference type="OrthoDB" id="3052161at2759"/>
<dbReference type="InParanoid" id="A0A0C3E4T8"/>
<sequence length="106" mass="12696">RQQALNVLTIFSDNCTVRFCHPDGKVEEKRGQWFTVCKNNEAYIKKYRKQKTFHVRSNLLCRQHIRRHYPLYQEHCAKQGLTEHHHAVPRAIARERKQAKQEVKEG</sequence>
<dbReference type="Proteomes" id="UP000053989">
    <property type="component" value="Unassembled WGS sequence"/>
</dbReference>
<evidence type="ECO:0000313" key="2">
    <source>
        <dbReference type="Proteomes" id="UP000053989"/>
    </source>
</evidence>
<name>A0A0C3E4T8_9AGAM</name>
<evidence type="ECO:0000313" key="1">
    <source>
        <dbReference type="EMBL" id="KIM63041.1"/>
    </source>
</evidence>
<organism evidence="1 2">
    <name type="scientific">Scleroderma citrinum Foug A</name>
    <dbReference type="NCBI Taxonomy" id="1036808"/>
    <lineage>
        <taxon>Eukaryota</taxon>
        <taxon>Fungi</taxon>
        <taxon>Dikarya</taxon>
        <taxon>Basidiomycota</taxon>
        <taxon>Agaricomycotina</taxon>
        <taxon>Agaricomycetes</taxon>
        <taxon>Agaricomycetidae</taxon>
        <taxon>Boletales</taxon>
        <taxon>Sclerodermatineae</taxon>
        <taxon>Sclerodermataceae</taxon>
        <taxon>Scleroderma</taxon>
    </lineage>
</organism>
<dbReference type="AlphaFoldDB" id="A0A0C3E4T8"/>